<protein>
    <submittedName>
        <fullName evidence="6">Protein abrupt</fullName>
    </submittedName>
</protein>
<name>A0AAJ7CF43_CEPCN</name>
<dbReference type="GO" id="GO:0006357">
    <property type="term" value="P:regulation of transcription by RNA polymerase II"/>
    <property type="evidence" value="ECO:0007669"/>
    <property type="project" value="TreeGrafter"/>
</dbReference>
<dbReference type="PANTHER" id="PTHR23110:SF109">
    <property type="entry name" value="FI07618P-RELATED"/>
    <property type="match status" value="1"/>
</dbReference>
<dbReference type="InterPro" id="IPR051095">
    <property type="entry name" value="Dros_DevTransReg"/>
</dbReference>
<evidence type="ECO:0000256" key="2">
    <source>
        <dbReference type="ARBA" id="ARBA00023242"/>
    </source>
</evidence>
<dbReference type="GeneID" id="107274579"/>
<gene>
    <name evidence="6" type="primary">LOC107274579</name>
</gene>
<dbReference type="GO" id="GO:0005634">
    <property type="term" value="C:nucleus"/>
    <property type="evidence" value="ECO:0007669"/>
    <property type="project" value="UniProtKB-SubCell"/>
</dbReference>
<dbReference type="PROSITE" id="PS50097">
    <property type="entry name" value="BTB"/>
    <property type="match status" value="1"/>
</dbReference>
<keyword evidence="5" id="KW-1185">Reference proteome</keyword>
<dbReference type="SUPFAM" id="SSF54695">
    <property type="entry name" value="POZ domain"/>
    <property type="match status" value="1"/>
</dbReference>
<proteinExistence type="predicted"/>
<evidence type="ECO:0000313" key="5">
    <source>
        <dbReference type="Proteomes" id="UP000694920"/>
    </source>
</evidence>
<feature type="domain" description="BTB" evidence="4">
    <location>
        <begin position="32"/>
        <end position="98"/>
    </location>
</feature>
<dbReference type="Pfam" id="PF00651">
    <property type="entry name" value="BTB"/>
    <property type="match status" value="1"/>
</dbReference>
<feature type="compositionally biased region" description="Basic and acidic residues" evidence="3">
    <location>
        <begin position="348"/>
        <end position="363"/>
    </location>
</feature>
<reference evidence="6" key="1">
    <citation type="submission" date="2025-08" db="UniProtKB">
        <authorList>
            <consortium name="RefSeq"/>
        </authorList>
    </citation>
    <scope>IDENTIFICATION</scope>
</reference>
<dbReference type="PANTHER" id="PTHR23110">
    <property type="entry name" value="BTB DOMAIN TRANSCRIPTION FACTOR"/>
    <property type="match status" value="1"/>
</dbReference>
<dbReference type="Gene3D" id="3.30.710.10">
    <property type="entry name" value="Potassium Channel Kv1.1, Chain A"/>
    <property type="match status" value="1"/>
</dbReference>
<dbReference type="AlphaFoldDB" id="A0AAJ7CF43"/>
<comment type="subcellular location">
    <subcellularLocation>
        <location evidence="1">Nucleus</location>
    </subcellularLocation>
</comment>
<dbReference type="RefSeq" id="XP_015609329.1">
    <property type="nucleotide sequence ID" value="XM_015753843.2"/>
</dbReference>
<dbReference type="SMART" id="SM00225">
    <property type="entry name" value="BTB"/>
    <property type="match status" value="1"/>
</dbReference>
<evidence type="ECO:0000313" key="6">
    <source>
        <dbReference type="RefSeq" id="XP_015609329.1"/>
    </source>
</evidence>
<evidence type="ECO:0000259" key="4">
    <source>
        <dbReference type="PROSITE" id="PS50097"/>
    </source>
</evidence>
<keyword evidence="2" id="KW-0539">Nucleus</keyword>
<feature type="region of interest" description="Disordered" evidence="3">
    <location>
        <begin position="157"/>
        <end position="181"/>
    </location>
</feature>
<feature type="compositionally biased region" description="Polar residues" evidence="3">
    <location>
        <begin position="163"/>
        <end position="172"/>
    </location>
</feature>
<accession>A0AAJ7CF43</accession>
<dbReference type="CDD" id="cd18315">
    <property type="entry name" value="BTB_POZ_BAB-like"/>
    <property type="match status" value="1"/>
</dbReference>
<sequence length="403" mass="44843">MREETILSLKWESFPSQLALSLDTCYEKQQFVDVSLVCKDGTIVKCHKMILANSSPFFRRLLVANEHPHPMIILHDIEADDLKTIVNFMYSGEIQVVQSEVKRLLEIASILEVNGLQNVRCPTPLNEPTSFSGEFSRVSDCEMERNIKIVGTTSVPWKKSSSDSEAGSNCSDRGSLRPGESFVNSSARISEAINKLESSNRAIHEFAKRIEESFKIISPSSQRPINCRSSAAGPSNDVDAPSTSCKRSFAPTKSFKRKSSVDPAISWSRIISAISKDKRPPAKLMCIMDEVEITASDPVSCVPSEIHEACGQRRRLSSSRHDPHMNCAVIIKDELDLGFDSEEENARTARLEHRDERPRERRPVSGLSGNEFLRAAPNRTAATSFVSKSKPCSECPHRKGFNG</sequence>
<evidence type="ECO:0000256" key="1">
    <source>
        <dbReference type="ARBA" id="ARBA00004123"/>
    </source>
</evidence>
<organism evidence="5 6">
    <name type="scientific">Cephus cinctus</name>
    <name type="common">Wheat stem sawfly</name>
    <dbReference type="NCBI Taxonomy" id="211228"/>
    <lineage>
        <taxon>Eukaryota</taxon>
        <taxon>Metazoa</taxon>
        <taxon>Ecdysozoa</taxon>
        <taxon>Arthropoda</taxon>
        <taxon>Hexapoda</taxon>
        <taxon>Insecta</taxon>
        <taxon>Pterygota</taxon>
        <taxon>Neoptera</taxon>
        <taxon>Endopterygota</taxon>
        <taxon>Hymenoptera</taxon>
        <taxon>Cephoidea</taxon>
        <taxon>Cephidae</taxon>
        <taxon>Cephus</taxon>
    </lineage>
</organism>
<dbReference type="KEGG" id="ccin:107274579"/>
<evidence type="ECO:0000256" key="3">
    <source>
        <dbReference type="SAM" id="MobiDB-lite"/>
    </source>
</evidence>
<dbReference type="InterPro" id="IPR011333">
    <property type="entry name" value="SKP1/BTB/POZ_sf"/>
</dbReference>
<feature type="region of interest" description="Disordered" evidence="3">
    <location>
        <begin position="348"/>
        <end position="403"/>
    </location>
</feature>
<dbReference type="Proteomes" id="UP000694920">
    <property type="component" value="Unplaced"/>
</dbReference>
<dbReference type="InterPro" id="IPR000210">
    <property type="entry name" value="BTB/POZ_dom"/>
</dbReference>